<evidence type="ECO:0000256" key="9">
    <source>
        <dbReference type="SAM" id="Coils"/>
    </source>
</evidence>
<keyword evidence="9" id="KW-0175">Coiled coil</keyword>
<keyword evidence="5" id="KW-0653">Protein transport</keyword>
<dbReference type="SUPFAM" id="SSF82866">
    <property type="entry name" value="Multidrug efflux transporter AcrB transmembrane domain"/>
    <property type="match status" value="1"/>
</dbReference>
<dbReference type="OrthoDB" id="390234at2"/>
<keyword evidence="6 10" id="KW-1133">Transmembrane helix</keyword>
<evidence type="ECO:0000313" key="12">
    <source>
        <dbReference type="EMBL" id="AKU79602.1"/>
    </source>
</evidence>
<feature type="transmembrane region" description="Helical" evidence="10">
    <location>
        <begin position="505"/>
        <end position="524"/>
    </location>
</feature>
<feature type="coiled-coil region" evidence="9">
    <location>
        <begin position="656"/>
        <end position="709"/>
    </location>
</feature>
<accession>A0A0K1P6U4</accession>
<evidence type="ECO:0000259" key="11">
    <source>
        <dbReference type="Pfam" id="PF02355"/>
    </source>
</evidence>
<dbReference type="Proteomes" id="UP000067243">
    <property type="component" value="Chromosome"/>
</dbReference>
<keyword evidence="8 10" id="KW-0472">Membrane</keyword>
<evidence type="ECO:0000256" key="10">
    <source>
        <dbReference type="SAM" id="Phobius"/>
    </source>
</evidence>
<organism evidence="12 13">
    <name type="scientific">Spiroplasma turonicum</name>
    <dbReference type="NCBI Taxonomy" id="216946"/>
    <lineage>
        <taxon>Bacteria</taxon>
        <taxon>Bacillati</taxon>
        <taxon>Mycoplasmatota</taxon>
        <taxon>Mollicutes</taxon>
        <taxon>Entomoplasmatales</taxon>
        <taxon>Spiroplasmataceae</taxon>
        <taxon>Spiroplasma</taxon>
    </lineage>
</organism>
<dbReference type="AlphaFoldDB" id="A0A0K1P6U4"/>
<keyword evidence="7" id="KW-0811">Translocation</keyword>
<feature type="transmembrane region" description="Helical" evidence="10">
    <location>
        <begin position="550"/>
        <end position="571"/>
    </location>
</feature>
<gene>
    <name evidence="12" type="primary">secDF</name>
    <name evidence="12" type="ORF">STURON_00356</name>
</gene>
<feature type="domain" description="Protein export membrane protein SecD/SecF C-terminal" evidence="11">
    <location>
        <begin position="952"/>
        <end position="1058"/>
    </location>
</feature>
<evidence type="ECO:0000256" key="6">
    <source>
        <dbReference type="ARBA" id="ARBA00022989"/>
    </source>
</evidence>
<dbReference type="PANTHER" id="PTHR30081:SF1">
    <property type="entry name" value="PROTEIN TRANSLOCASE SUBUNIT SECD"/>
    <property type="match status" value="1"/>
</dbReference>
<name>A0A0K1P6U4_9MOLU</name>
<feature type="transmembrane region" description="Helical" evidence="10">
    <location>
        <begin position="476"/>
        <end position="499"/>
    </location>
</feature>
<feature type="transmembrane region" description="Helical" evidence="10">
    <location>
        <begin position="961"/>
        <end position="982"/>
    </location>
</feature>
<evidence type="ECO:0000256" key="2">
    <source>
        <dbReference type="ARBA" id="ARBA00022448"/>
    </source>
</evidence>
<protein>
    <submittedName>
        <fullName evidence="12">Bifunctional preprotein translocase subunit SecD/SecF</fullName>
    </submittedName>
</protein>
<feature type="transmembrane region" description="Helical" evidence="10">
    <location>
        <begin position="447"/>
        <end position="469"/>
    </location>
</feature>
<feature type="transmembrane region" description="Helical" evidence="10">
    <location>
        <begin position="577"/>
        <end position="601"/>
    </location>
</feature>
<keyword evidence="3" id="KW-1003">Cell membrane</keyword>
<evidence type="ECO:0000313" key="13">
    <source>
        <dbReference type="Proteomes" id="UP000067243"/>
    </source>
</evidence>
<comment type="subcellular location">
    <subcellularLocation>
        <location evidence="1">Cell membrane</location>
        <topology evidence="1">Multi-pass membrane protein</topology>
    </subcellularLocation>
</comment>
<dbReference type="PANTHER" id="PTHR30081">
    <property type="entry name" value="PROTEIN-EXPORT MEMBRANE PROTEIN SEC"/>
    <property type="match status" value="1"/>
</dbReference>
<evidence type="ECO:0000256" key="3">
    <source>
        <dbReference type="ARBA" id="ARBA00022475"/>
    </source>
</evidence>
<dbReference type="InterPro" id="IPR022813">
    <property type="entry name" value="SecD/SecF_arch_bac"/>
</dbReference>
<feature type="transmembrane region" description="Helical" evidence="10">
    <location>
        <begin position="1014"/>
        <end position="1037"/>
    </location>
</feature>
<dbReference type="PATRIC" id="fig|216946.3.peg.356"/>
<keyword evidence="13" id="KW-1185">Reference proteome</keyword>
<dbReference type="RefSeq" id="WP_075048200.1">
    <property type="nucleotide sequence ID" value="NZ_CP012328.1"/>
</dbReference>
<keyword evidence="4 10" id="KW-0812">Transmembrane</keyword>
<evidence type="ECO:0000256" key="7">
    <source>
        <dbReference type="ARBA" id="ARBA00023010"/>
    </source>
</evidence>
<feature type="transmembrane region" description="Helical" evidence="10">
    <location>
        <begin position="20"/>
        <end position="40"/>
    </location>
</feature>
<dbReference type="NCBIfam" id="NF037998">
    <property type="entry name" value="RND_1"/>
    <property type="match status" value="1"/>
</dbReference>
<dbReference type="KEGG" id="stur:STURON_00356"/>
<evidence type="ECO:0000256" key="1">
    <source>
        <dbReference type="ARBA" id="ARBA00004651"/>
    </source>
</evidence>
<feature type="transmembrane region" description="Helical" evidence="10">
    <location>
        <begin position="989"/>
        <end position="1008"/>
    </location>
</feature>
<evidence type="ECO:0000256" key="4">
    <source>
        <dbReference type="ARBA" id="ARBA00022692"/>
    </source>
</evidence>
<dbReference type="Pfam" id="PF02355">
    <property type="entry name" value="SecD_SecF_C"/>
    <property type="match status" value="1"/>
</dbReference>
<dbReference type="EMBL" id="CP012328">
    <property type="protein sequence ID" value="AKU79602.1"/>
    <property type="molecule type" value="Genomic_DNA"/>
</dbReference>
<dbReference type="GO" id="GO:0015031">
    <property type="term" value="P:protein transport"/>
    <property type="evidence" value="ECO:0007669"/>
    <property type="project" value="UniProtKB-KW"/>
</dbReference>
<keyword evidence="2" id="KW-0813">Transport</keyword>
<dbReference type="InterPro" id="IPR048634">
    <property type="entry name" value="SecD_SecF_C"/>
</dbReference>
<sequence length="1234" mass="140361">MNNNNNKKKNIKKSSIIKFFSMIVILSGLIIGIFFSSLFFSDNYKLGSDFKGYYSALVSVDNTNNDESTENQPNGNAEEGAKVLNDRLNPMGSNQIIIETAGKNFLKVMSPMDIYESETVFANQIQRNGGIVLLNNENKDMQISGEKDNITRKGISDYFTAATATTITGKLSKEPAISYDLNGDNFTSLFPSDETNQTPLNLKIMIDADGFFNDIRNFYKLISGDLKDRVNSFFDIIINPLRDTYKKSDEDTKNILFDLFYGKWKTETSGGINDFQYGSLITDDISNTQFLDSIVDSFSYESDTSKYVYDANAKTEDFKTEEGKYHNNIKIYKEGQGHNLVDFKRIDSVFSLLSSSLISFYNNFKDTIQNKNKKYYNNMESYFLFSGSILKNGSESNDGYIKDNKLYTKTQNDSKARIGASLFNASGKGFVFKVNSVATYNASVTKIMLIIGIVFMAVVALTLFIYMCFFYRLLGLFAMIITLAIIGTTLLTITLWFGLTIGPETIIAIFILVAINVEIFSLIFESMKENYFLKQRGLKTSFNLSVKENIALIFDIIVAILIPVVSMFWLTSNTIQSLAITLTIGSLSTIIFAVIIGLILFKLCVSTNILNKYPSLFALNTLSKGYEFSKLFLIIKINKIKSKIAKNISKNNESENVDLNKKLLVLEQKLEDHRLKLENKKQAKSDKKIAKLNIKLEKYNNLLKTIDKEKNSYKYQKLEFKIKDINYLIGNDVLESETDETIVVSSTKERLRVKSTEKVIYTGLKVLPLFTILVIGLSIILGFFVGVKYDNTFGGRTEYTLWGDRIDTLYDQIGNLDSDDAPNGLEEKIASLQNQFNEYKNENHSNDEVTFKKTQIVSEFINYSFLNNNVINYIANAPSSKPYNNTSFNVSNGTNFNYNKVESSQQESINWITLSVSTTDNSQSAIVKRFFSNLYVSKDDEPSAESGFITKRINPSTMLDLTIQLAYSVLALILALIIYIIIRFKWTYYVAMAIGVIATPLLLSGLIISLQIPFGSLIIIGITTSILFALTTSFAIFGKVRSLIASRNQKSLVTFFNKEVEYAYQIKEKKRQIAHEIFLEKQALKIKLSEKEHSREELRKLNLEFNKFAYEKRSEYKKYARENKELIYKVAKENNYLSEILVKTFKFGFTRFLLVFTLFLSLSLLLVIAINPILYFGIALILGVIISNLFILFLSLPIFIYLEKVRIRNNLARKRFINKLVVSNEEQIIEGIND</sequence>
<dbReference type="STRING" id="216946.STURO_v1c03560"/>
<feature type="transmembrane region" description="Helical" evidence="10">
    <location>
        <begin position="1176"/>
        <end position="1202"/>
    </location>
</feature>
<feature type="transmembrane region" description="Helical" evidence="10">
    <location>
        <begin position="1152"/>
        <end position="1170"/>
    </location>
</feature>
<reference evidence="12 13" key="1">
    <citation type="journal article" date="2015" name="Genome Announc.">
        <title>Complete Genome Sequence of Spiroplasma turonicum Strain Tab4cT, a Parasite of a Horse Fly, Haematopota sp. (Diptera: Tabanidae).</title>
        <authorList>
            <person name="Davis R.E."/>
            <person name="Shao J."/>
            <person name="Zhao Y."/>
            <person name="Gasparich G.E."/>
            <person name="Gaynor B.J."/>
            <person name="Donofrio N."/>
        </authorList>
    </citation>
    <scope>NUCLEOTIDE SEQUENCE [LARGE SCALE GENOMIC DNA]</scope>
    <source>
        <strain evidence="12 13">Tab4c</strain>
    </source>
</reference>
<proteinExistence type="predicted"/>
<evidence type="ECO:0000256" key="5">
    <source>
        <dbReference type="ARBA" id="ARBA00022927"/>
    </source>
</evidence>
<feature type="transmembrane region" description="Helical" evidence="10">
    <location>
        <begin position="759"/>
        <end position="785"/>
    </location>
</feature>
<dbReference type="GO" id="GO:0005886">
    <property type="term" value="C:plasma membrane"/>
    <property type="evidence" value="ECO:0007669"/>
    <property type="project" value="UniProtKB-SubCell"/>
</dbReference>
<evidence type="ECO:0000256" key="8">
    <source>
        <dbReference type="ARBA" id="ARBA00023136"/>
    </source>
</evidence>